<name>A0ABR0CC76_PURLI</name>
<evidence type="ECO:0000313" key="3">
    <source>
        <dbReference type="Proteomes" id="UP001287286"/>
    </source>
</evidence>
<keyword evidence="3" id="KW-1185">Reference proteome</keyword>
<sequence length="205" mass="22490">MSTLSEPGTIPWGDVPSRVRSRRGSRFSGLELYDGANTTSRRRGMIEYLQHHGLGHSSLSTRLKIFAKVCELVHSKGQEEISQAAFDWQVDRALWELHFCTFRPSRRPAWPWLDLWPRVLADPGPKSSEYRKYLQDHPLVVPTTVPVSGTRAPPAVLPGHVVPQSSQPVLPAVSAGAAGQPSPPGDIGNTHVARRGRPAPKASSI</sequence>
<proteinExistence type="predicted"/>
<evidence type="ECO:0000256" key="1">
    <source>
        <dbReference type="SAM" id="MobiDB-lite"/>
    </source>
</evidence>
<dbReference type="Proteomes" id="UP001287286">
    <property type="component" value="Unassembled WGS sequence"/>
</dbReference>
<dbReference type="EMBL" id="JAWRVI010000004">
    <property type="protein sequence ID" value="KAK4093904.1"/>
    <property type="molecule type" value="Genomic_DNA"/>
</dbReference>
<comment type="caution">
    <text evidence="2">The sequence shown here is derived from an EMBL/GenBank/DDBJ whole genome shotgun (WGS) entry which is preliminary data.</text>
</comment>
<reference evidence="2 3" key="1">
    <citation type="journal article" date="2024" name="Microbiol. Resour. Announc.">
        <title>Genome annotations for the ascomycete fungi Trichoderma harzianum, Trichoderma aggressivum, and Purpureocillium lilacinum.</title>
        <authorList>
            <person name="Beijen E.P.W."/>
            <person name="Ohm R.A."/>
        </authorList>
    </citation>
    <scope>NUCLEOTIDE SEQUENCE [LARGE SCALE GENOMIC DNA]</scope>
    <source>
        <strain evidence="2 3">CBS 150709</strain>
    </source>
</reference>
<protein>
    <submittedName>
        <fullName evidence="2">Uncharacterized protein</fullName>
    </submittedName>
</protein>
<gene>
    <name evidence="2" type="ORF">Purlil1_1395</name>
</gene>
<accession>A0ABR0CC76</accession>
<feature type="region of interest" description="Disordered" evidence="1">
    <location>
        <begin position="167"/>
        <end position="205"/>
    </location>
</feature>
<organism evidence="2 3">
    <name type="scientific">Purpureocillium lilacinum</name>
    <name type="common">Paecilomyces lilacinus</name>
    <dbReference type="NCBI Taxonomy" id="33203"/>
    <lineage>
        <taxon>Eukaryota</taxon>
        <taxon>Fungi</taxon>
        <taxon>Dikarya</taxon>
        <taxon>Ascomycota</taxon>
        <taxon>Pezizomycotina</taxon>
        <taxon>Sordariomycetes</taxon>
        <taxon>Hypocreomycetidae</taxon>
        <taxon>Hypocreales</taxon>
        <taxon>Ophiocordycipitaceae</taxon>
        <taxon>Purpureocillium</taxon>
    </lineage>
</organism>
<evidence type="ECO:0000313" key="2">
    <source>
        <dbReference type="EMBL" id="KAK4093904.1"/>
    </source>
</evidence>